<reference evidence="1 2" key="1">
    <citation type="journal article" date="2013" name="BMC Genomics">
        <title>Comparative genomics of parasitic silkworm microsporidia reveal an association between genome expansion and host adaptation.</title>
        <authorList>
            <person name="Pan G."/>
            <person name="Xu J."/>
            <person name="Li T."/>
            <person name="Xia Q."/>
            <person name="Liu S.L."/>
            <person name="Zhang G."/>
            <person name="Li S."/>
            <person name="Li C."/>
            <person name="Liu H."/>
            <person name="Yang L."/>
            <person name="Liu T."/>
            <person name="Zhang X."/>
            <person name="Wu Z."/>
            <person name="Fan W."/>
            <person name="Dang X."/>
            <person name="Xiang H."/>
            <person name="Tao M."/>
            <person name="Li Y."/>
            <person name="Hu J."/>
            <person name="Li Z."/>
            <person name="Lin L."/>
            <person name="Luo J."/>
            <person name="Geng L."/>
            <person name="Wang L."/>
            <person name="Long M."/>
            <person name="Wan Y."/>
            <person name="He N."/>
            <person name="Zhang Z."/>
            <person name="Lu C."/>
            <person name="Keeling P.J."/>
            <person name="Wang J."/>
            <person name="Xiang Z."/>
            <person name="Zhou Z."/>
        </authorList>
    </citation>
    <scope>NUCLEOTIDE SEQUENCE [LARGE SCALE GENOMIC DNA]</scope>
    <source>
        <strain evidence="2">CQ1 / CVCC 102059</strain>
    </source>
</reference>
<evidence type="ECO:0000313" key="2">
    <source>
        <dbReference type="Proteomes" id="UP000016927"/>
    </source>
</evidence>
<sequence>MIKSIIYKTTDFKKSIKQEAHKTTEIKLLQNYFCLLFLNQWFILCGPRNAKLSDETYTENLLIKEDDSLSDRAMFESPFDVGLSSAQVDSTSLLTAETNLLPLRKSVTEYNFFYLSSKINEILSTTIPGLFKACREMKELHAKIYGEIIGMKIKSKTLTFLKVIEQIIKEKQEVYLDFEAKIYDLRLNAEKLNLIYKKATQVYQKIKKSLDEANFDVIAEHSDFITLKIFEEEERLSRNLITVKNTFEEDKKQADVILKILAKLLTLNPAEF</sequence>
<accession>R0MCZ9</accession>
<name>R0MCZ9_NOSB1</name>
<dbReference type="EMBL" id="KB909566">
    <property type="protein sequence ID" value="EOB11900.1"/>
    <property type="molecule type" value="Genomic_DNA"/>
</dbReference>
<dbReference type="VEuPathDB" id="MicrosporidiaDB:NBO_659g0001"/>
<protein>
    <submittedName>
        <fullName evidence="1">Uncharacterized protein</fullName>
    </submittedName>
</protein>
<gene>
    <name evidence="1" type="ORF">NBO_659g0001</name>
</gene>
<evidence type="ECO:0000313" key="1">
    <source>
        <dbReference type="EMBL" id="EOB11900.1"/>
    </source>
</evidence>
<organism evidence="1 2">
    <name type="scientific">Nosema bombycis (strain CQ1 / CVCC 102059)</name>
    <name type="common">Microsporidian parasite</name>
    <name type="synonym">Pebrine of silkworm</name>
    <dbReference type="NCBI Taxonomy" id="578461"/>
    <lineage>
        <taxon>Eukaryota</taxon>
        <taxon>Fungi</taxon>
        <taxon>Fungi incertae sedis</taxon>
        <taxon>Microsporidia</taxon>
        <taxon>Nosematidae</taxon>
        <taxon>Nosema</taxon>
    </lineage>
</organism>
<dbReference type="AlphaFoldDB" id="R0MCZ9"/>
<dbReference type="OrthoDB" id="10531389at2759"/>
<keyword evidence="2" id="KW-1185">Reference proteome</keyword>
<proteinExistence type="predicted"/>
<dbReference type="HOGENOM" id="CLU_1023414_0_0_1"/>
<dbReference type="Proteomes" id="UP000016927">
    <property type="component" value="Unassembled WGS sequence"/>
</dbReference>